<name>A0ABV8WZY4_9LACT</name>
<dbReference type="RefSeq" id="WP_378150944.1">
    <property type="nucleotide sequence ID" value="NZ_JBHSEC010000001.1"/>
</dbReference>
<evidence type="ECO:0000313" key="1">
    <source>
        <dbReference type="EMBL" id="MFC4408831.1"/>
    </source>
</evidence>
<sequence length="136" mass="16043">MIRKGRFGKWKNKEYELFFYQGKYFLRTNDIQDKDLGFTPIEEGKGQLVKETAIRDLEDAYEIVPYAMVEGHRLNVEGFDFETKIVALTSNNPYAKEKLGMRPYGRHEYIIELPFDRVQLEEEKVSLFDAIIRTGH</sequence>
<dbReference type="EMBL" id="JBHSEC010000001">
    <property type="protein sequence ID" value="MFC4408831.1"/>
    <property type="molecule type" value="Genomic_DNA"/>
</dbReference>
<evidence type="ECO:0000313" key="2">
    <source>
        <dbReference type="Proteomes" id="UP001595817"/>
    </source>
</evidence>
<protein>
    <submittedName>
        <fullName evidence="1">Uncharacterized protein</fullName>
    </submittedName>
</protein>
<gene>
    <name evidence="1" type="ORF">ACFOZY_00135</name>
</gene>
<dbReference type="Proteomes" id="UP001595817">
    <property type="component" value="Unassembled WGS sequence"/>
</dbReference>
<comment type="caution">
    <text evidence="1">The sequence shown here is derived from an EMBL/GenBank/DDBJ whole genome shotgun (WGS) entry which is preliminary data.</text>
</comment>
<proteinExistence type="predicted"/>
<reference evidence="2" key="1">
    <citation type="journal article" date="2019" name="Int. J. Syst. Evol. Microbiol.">
        <title>The Global Catalogue of Microorganisms (GCM) 10K type strain sequencing project: providing services to taxonomists for standard genome sequencing and annotation.</title>
        <authorList>
            <consortium name="The Broad Institute Genomics Platform"/>
            <consortium name="The Broad Institute Genome Sequencing Center for Infectious Disease"/>
            <person name="Wu L."/>
            <person name="Ma J."/>
        </authorList>
    </citation>
    <scope>NUCLEOTIDE SEQUENCE [LARGE SCALE GENOMIC DNA]</scope>
    <source>
        <strain evidence="2">CCUG 59778</strain>
    </source>
</reference>
<organism evidence="1 2">
    <name type="scientific">Chungangia koreensis</name>
    <dbReference type="NCBI Taxonomy" id="752657"/>
    <lineage>
        <taxon>Bacteria</taxon>
        <taxon>Bacillati</taxon>
        <taxon>Bacillota</taxon>
        <taxon>Bacilli</taxon>
        <taxon>Lactobacillales</taxon>
        <taxon>Chungangia</taxon>
    </lineage>
</organism>
<keyword evidence="2" id="KW-1185">Reference proteome</keyword>
<accession>A0ABV8WZY4</accession>